<gene>
    <name evidence="9" type="ORF">ASB62_09835</name>
</gene>
<keyword evidence="2" id="KW-0479">Metal-binding</keyword>
<sequence length="374" mass="42337">MKFLPVLPFSELPSGSHRTVMAGQRRVSLFHYNGRVTALEHACLHKGGDLGEGIVQKLDDGELYVACPWHGWQYNIRTGQAPPGYFDRQAVFEVRIENCMILVSENPVITAFRAEHAHDGLQDLRQLEYRTTPDSVHVLGISATNMNQALPRPSTSETALQVALDFAVSEYGAETRMIRLRELQFRHCEGYYSRHEEACTWPCSITEMNSEDGMTEIYRAMVLWADVVLLATPIRWGNASSLYYKMAERLNTVQNQITLHDRVLIRNKVVSFIITGGQDNVQGVAGQLNAFFADLGFIFPPFNYMGWSRGWIAEDMQHNVSSFMKSRYVRRSVKELVANAVQLLRQVKRIDSSHMQTPKPKISEAGGVTAHETE</sequence>
<dbReference type="InterPro" id="IPR029039">
    <property type="entry name" value="Flavoprotein-like_sf"/>
</dbReference>
<dbReference type="PANTHER" id="PTHR21496:SF0">
    <property type="entry name" value="RIESKE DOMAIN-CONTAINING PROTEIN"/>
    <property type="match status" value="1"/>
</dbReference>
<evidence type="ECO:0000256" key="2">
    <source>
        <dbReference type="ARBA" id="ARBA00022723"/>
    </source>
</evidence>
<dbReference type="Pfam" id="PF00355">
    <property type="entry name" value="Rieske"/>
    <property type="match status" value="1"/>
</dbReference>
<organism evidence="9 10">
    <name type="scientific">Chlorobium limicola</name>
    <dbReference type="NCBI Taxonomy" id="1092"/>
    <lineage>
        <taxon>Bacteria</taxon>
        <taxon>Pseudomonadati</taxon>
        <taxon>Chlorobiota</taxon>
        <taxon>Chlorobiia</taxon>
        <taxon>Chlorobiales</taxon>
        <taxon>Chlorobiaceae</taxon>
        <taxon>Chlorobium/Pelodictyon group</taxon>
        <taxon>Chlorobium</taxon>
    </lineage>
</organism>
<dbReference type="PANTHER" id="PTHR21496">
    <property type="entry name" value="FERREDOXIN-RELATED"/>
    <property type="match status" value="1"/>
</dbReference>
<evidence type="ECO:0000313" key="9">
    <source>
        <dbReference type="EMBL" id="KUL20275.1"/>
    </source>
</evidence>
<dbReference type="EMBL" id="LMBR01000250">
    <property type="protein sequence ID" value="KUL20275.1"/>
    <property type="molecule type" value="Genomic_DNA"/>
</dbReference>
<feature type="region of interest" description="Disordered" evidence="7">
    <location>
        <begin position="352"/>
        <end position="374"/>
    </location>
</feature>
<dbReference type="AlphaFoldDB" id="A0A124G6P6"/>
<protein>
    <submittedName>
        <fullName evidence="9">(2Fe-2S)-binding protein</fullName>
    </submittedName>
</protein>
<dbReference type="SUPFAM" id="SSF50022">
    <property type="entry name" value="ISP domain"/>
    <property type="match status" value="1"/>
</dbReference>
<dbReference type="Proteomes" id="UP000053937">
    <property type="component" value="Unassembled WGS sequence"/>
</dbReference>
<comment type="caution">
    <text evidence="9">The sequence shown here is derived from an EMBL/GenBank/DDBJ whole genome shotgun (WGS) entry which is preliminary data.</text>
</comment>
<evidence type="ECO:0000256" key="5">
    <source>
        <dbReference type="ARBA" id="ARBA00034078"/>
    </source>
</evidence>
<reference evidence="9 10" key="1">
    <citation type="submission" date="2015-10" db="EMBL/GenBank/DDBJ databases">
        <title>Draft Genome Sequence of Chlorobium limicola strain Frasassi Growing under Artificial Lighting in the Frasassi Cave System.</title>
        <authorList>
            <person name="Mansor M."/>
            <person name="Macalady J."/>
        </authorList>
    </citation>
    <scope>NUCLEOTIDE SEQUENCE [LARGE SCALE GENOMIC DNA]</scope>
    <source>
        <strain evidence="9 10">Frasassi</strain>
    </source>
</reference>
<dbReference type="SUPFAM" id="SSF52218">
    <property type="entry name" value="Flavoproteins"/>
    <property type="match status" value="1"/>
</dbReference>
<evidence type="ECO:0000259" key="8">
    <source>
        <dbReference type="PROSITE" id="PS51296"/>
    </source>
</evidence>
<comment type="cofactor">
    <cofactor evidence="5">
        <name>[2Fe-2S] cluster</name>
        <dbReference type="ChEBI" id="CHEBI:190135"/>
    </cofactor>
</comment>
<evidence type="ECO:0000256" key="7">
    <source>
        <dbReference type="SAM" id="MobiDB-lite"/>
    </source>
</evidence>
<dbReference type="InterPro" id="IPR005025">
    <property type="entry name" value="FMN_Rdtase-like_dom"/>
</dbReference>
<dbReference type="Gene3D" id="2.102.10.10">
    <property type="entry name" value="Rieske [2Fe-2S] iron-sulphur domain"/>
    <property type="match status" value="1"/>
</dbReference>
<evidence type="ECO:0000256" key="1">
    <source>
        <dbReference type="ARBA" id="ARBA00022714"/>
    </source>
</evidence>
<dbReference type="Pfam" id="PF03358">
    <property type="entry name" value="FMN_red"/>
    <property type="match status" value="1"/>
</dbReference>
<dbReference type="Gene3D" id="3.40.50.360">
    <property type="match status" value="1"/>
</dbReference>
<dbReference type="OrthoDB" id="593800at2"/>
<comment type="similarity">
    <text evidence="6">Belongs to the bacterial ring-hydroxylating dioxygenase ferredoxin component family.</text>
</comment>
<dbReference type="PROSITE" id="PS51296">
    <property type="entry name" value="RIESKE"/>
    <property type="match status" value="1"/>
</dbReference>
<dbReference type="InterPro" id="IPR017941">
    <property type="entry name" value="Rieske_2Fe-2S"/>
</dbReference>
<dbReference type="GO" id="GO:0046872">
    <property type="term" value="F:metal ion binding"/>
    <property type="evidence" value="ECO:0007669"/>
    <property type="project" value="UniProtKB-KW"/>
</dbReference>
<dbReference type="InterPro" id="IPR036922">
    <property type="entry name" value="Rieske_2Fe-2S_sf"/>
</dbReference>
<keyword evidence="4" id="KW-0411">Iron-sulfur</keyword>
<evidence type="ECO:0000313" key="10">
    <source>
        <dbReference type="Proteomes" id="UP000053937"/>
    </source>
</evidence>
<keyword evidence="1" id="KW-0001">2Fe-2S</keyword>
<evidence type="ECO:0000256" key="6">
    <source>
        <dbReference type="ARBA" id="ARBA00038001"/>
    </source>
</evidence>
<evidence type="ECO:0000256" key="3">
    <source>
        <dbReference type="ARBA" id="ARBA00023004"/>
    </source>
</evidence>
<keyword evidence="10" id="KW-1185">Reference proteome</keyword>
<evidence type="ECO:0000256" key="4">
    <source>
        <dbReference type="ARBA" id="ARBA00023014"/>
    </source>
</evidence>
<keyword evidence="3" id="KW-0408">Iron</keyword>
<name>A0A124G6P6_CHLLI</name>
<dbReference type="RefSeq" id="WP_059139705.1">
    <property type="nucleotide sequence ID" value="NZ_LMBR01000250.1"/>
</dbReference>
<feature type="domain" description="Rieske" evidence="8">
    <location>
        <begin position="4"/>
        <end position="103"/>
    </location>
</feature>
<dbReference type="GO" id="GO:0016491">
    <property type="term" value="F:oxidoreductase activity"/>
    <property type="evidence" value="ECO:0007669"/>
    <property type="project" value="InterPro"/>
</dbReference>
<proteinExistence type="inferred from homology"/>
<dbReference type="GO" id="GO:0051537">
    <property type="term" value="F:2 iron, 2 sulfur cluster binding"/>
    <property type="evidence" value="ECO:0007669"/>
    <property type="project" value="UniProtKB-KW"/>
</dbReference>
<accession>A0A124G6P6</accession>